<dbReference type="EC" id="2.3.1.-" evidence="2"/>
<evidence type="ECO:0000313" key="3">
    <source>
        <dbReference type="Proteomes" id="UP001257914"/>
    </source>
</evidence>
<dbReference type="InterPro" id="IPR000182">
    <property type="entry name" value="GNAT_dom"/>
</dbReference>
<feature type="domain" description="N-acetyltransferase" evidence="1">
    <location>
        <begin position="3"/>
        <end position="141"/>
    </location>
</feature>
<dbReference type="EMBL" id="JAWCUA010000010">
    <property type="protein sequence ID" value="MDU0114814.1"/>
    <property type="molecule type" value="Genomic_DNA"/>
</dbReference>
<accession>A0ABU3R547</accession>
<keyword evidence="2" id="KW-0012">Acyltransferase</keyword>
<comment type="caution">
    <text evidence="2">The sequence shown here is derived from an EMBL/GenBank/DDBJ whole genome shotgun (WGS) entry which is preliminary data.</text>
</comment>
<organism evidence="2 3">
    <name type="scientific">Psychrosphaera aquimarina</name>
    <dbReference type="NCBI Taxonomy" id="2044854"/>
    <lineage>
        <taxon>Bacteria</taxon>
        <taxon>Pseudomonadati</taxon>
        <taxon>Pseudomonadota</taxon>
        <taxon>Gammaproteobacteria</taxon>
        <taxon>Alteromonadales</taxon>
        <taxon>Pseudoalteromonadaceae</taxon>
        <taxon>Psychrosphaera</taxon>
    </lineage>
</organism>
<dbReference type="Gene3D" id="3.40.630.30">
    <property type="match status" value="1"/>
</dbReference>
<dbReference type="GO" id="GO:0016746">
    <property type="term" value="F:acyltransferase activity"/>
    <property type="evidence" value="ECO:0007669"/>
    <property type="project" value="UniProtKB-KW"/>
</dbReference>
<dbReference type="RefSeq" id="WP_315948499.1">
    <property type="nucleotide sequence ID" value="NZ_JAWCUA010000010.1"/>
</dbReference>
<protein>
    <submittedName>
        <fullName evidence="2">GNAT family N-acetyltransferase</fullName>
        <ecNumber evidence="2">2.3.1.-</ecNumber>
    </submittedName>
</protein>
<evidence type="ECO:0000259" key="1">
    <source>
        <dbReference type="PROSITE" id="PS51186"/>
    </source>
</evidence>
<dbReference type="InterPro" id="IPR016181">
    <property type="entry name" value="Acyl_CoA_acyltransferase"/>
</dbReference>
<name>A0ABU3R547_9GAMM</name>
<reference evidence="2 3" key="1">
    <citation type="submission" date="2023-10" db="EMBL/GenBank/DDBJ databases">
        <title>Psychrosphaera aquimaarina strain SW33 isolated from seawater.</title>
        <authorList>
            <person name="Bayburt H."/>
            <person name="Kim J.M."/>
            <person name="Choi B.J."/>
            <person name="Jeon C.O."/>
        </authorList>
    </citation>
    <scope>NUCLEOTIDE SEQUENCE [LARGE SCALE GENOMIC DNA]</scope>
    <source>
        <strain evidence="2 3">KCTC 52743</strain>
    </source>
</reference>
<keyword evidence="3" id="KW-1185">Reference proteome</keyword>
<proteinExistence type="predicted"/>
<sequence length="151" mass="17333">MSYKVDHVNWQVNADEIRLIREKVFVCEYRLPQDSEFDNIDRNCEHVLIRDNENTAIATGRICANGKISRIAVLMKHRKHDVSSQVISKLLAIAKNKGLKKVYIDSELDDVEKYRKYGFNAISNVFMDAGIAKQALACPLDKFKSHNTILH</sequence>
<dbReference type="PROSITE" id="PS51186">
    <property type="entry name" value="GNAT"/>
    <property type="match status" value="1"/>
</dbReference>
<dbReference type="Pfam" id="PF13673">
    <property type="entry name" value="Acetyltransf_10"/>
    <property type="match status" value="1"/>
</dbReference>
<gene>
    <name evidence="2" type="ORF">RT723_17810</name>
</gene>
<evidence type="ECO:0000313" key="2">
    <source>
        <dbReference type="EMBL" id="MDU0114814.1"/>
    </source>
</evidence>
<dbReference type="SUPFAM" id="SSF55729">
    <property type="entry name" value="Acyl-CoA N-acyltransferases (Nat)"/>
    <property type="match status" value="1"/>
</dbReference>
<keyword evidence="2" id="KW-0808">Transferase</keyword>
<dbReference type="Proteomes" id="UP001257914">
    <property type="component" value="Unassembled WGS sequence"/>
</dbReference>